<accession>A0A0F9R4E3</accession>
<protein>
    <submittedName>
        <fullName evidence="2">Uncharacterized protein</fullName>
    </submittedName>
</protein>
<feature type="transmembrane region" description="Helical" evidence="1">
    <location>
        <begin position="28"/>
        <end position="55"/>
    </location>
</feature>
<evidence type="ECO:0000313" key="2">
    <source>
        <dbReference type="EMBL" id="KKN12293.1"/>
    </source>
</evidence>
<feature type="transmembrane region" description="Helical" evidence="1">
    <location>
        <begin position="97"/>
        <end position="120"/>
    </location>
</feature>
<comment type="caution">
    <text evidence="2">The sequence shown here is derived from an EMBL/GenBank/DDBJ whole genome shotgun (WGS) entry which is preliminary data.</text>
</comment>
<proteinExistence type="predicted"/>
<keyword evidence="1" id="KW-0472">Membrane</keyword>
<keyword evidence="1" id="KW-0812">Transmembrane</keyword>
<dbReference type="EMBL" id="LAZR01004047">
    <property type="protein sequence ID" value="KKN12293.1"/>
    <property type="molecule type" value="Genomic_DNA"/>
</dbReference>
<reference evidence="2" key="1">
    <citation type="journal article" date="2015" name="Nature">
        <title>Complex archaea that bridge the gap between prokaryotes and eukaryotes.</title>
        <authorList>
            <person name="Spang A."/>
            <person name="Saw J.H."/>
            <person name="Jorgensen S.L."/>
            <person name="Zaremba-Niedzwiedzka K."/>
            <person name="Martijn J."/>
            <person name="Lind A.E."/>
            <person name="van Eijk R."/>
            <person name="Schleper C."/>
            <person name="Guy L."/>
            <person name="Ettema T.J."/>
        </authorList>
    </citation>
    <scope>NUCLEOTIDE SEQUENCE</scope>
</reference>
<name>A0A0F9R4E3_9ZZZZ</name>
<gene>
    <name evidence="2" type="ORF">LCGC14_1017940</name>
</gene>
<evidence type="ECO:0000256" key="1">
    <source>
        <dbReference type="SAM" id="Phobius"/>
    </source>
</evidence>
<feature type="transmembrane region" description="Helical" evidence="1">
    <location>
        <begin position="67"/>
        <end position="91"/>
    </location>
</feature>
<dbReference type="AlphaFoldDB" id="A0A0F9R4E3"/>
<sequence>MIISSVVGSVGFYGRIITLLSSFVSPEIQLVLTIILTVFGYITMGGGISVIIGALVSGFSSDFAGRFIIGMGIGAGLVSLITLLVTSIYGGAAIDNLLTVFLTVFNGTYGLASVVVSIIGRMRLKD</sequence>
<organism evidence="2">
    <name type="scientific">marine sediment metagenome</name>
    <dbReference type="NCBI Taxonomy" id="412755"/>
    <lineage>
        <taxon>unclassified sequences</taxon>
        <taxon>metagenomes</taxon>
        <taxon>ecological metagenomes</taxon>
    </lineage>
</organism>
<keyword evidence="1" id="KW-1133">Transmembrane helix</keyword>